<dbReference type="OrthoDB" id="300709at2759"/>
<dbReference type="Proteomes" id="UP000036947">
    <property type="component" value="Unassembled WGS sequence"/>
</dbReference>
<gene>
    <name evidence="5" type="ORF">TOPH_00995</name>
</gene>
<dbReference type="EMBL" id="LFRF01000002">
    <property type="protein sequence ID" value="KND94441.1"/>
    <property type="molecule type" value="Genomic_DNA"/>
</dbReference>
<dbReference type="PANTHER" id="PTHR42748">
    <property type="entry name" value="NITROGEN METABOLITE REPRESSION PROTEIN NMRA FAMILY MEMBER"/>
    <property type="match status" value="1"/>
</dbReference>
<comment type="similarity">
    <text evidence="1">Belongs to the NmrA-type oxidoreductase family.</text>
</comment>
<reference evidence="5 6" key="1">
    <citation type="journal article" date="2015" name="BMC Genomics">
        <title>The genome of the truffle-parasite Tolypocladium ophioglossoides and the evolution of antifungal peptaibiotics.</title>
        <authorList>
            <person name="Quandt C.A."/>
            <person name="Bushley K.E."/>
            <person name="Spatafora J.W."/>
        </authorList>
    </citation>
    <scope>NUCLEOTIDE SEQUENCE [LARGE SCALE GENOMIC DNA]</scope>
    <source>
        <strain evidence="5 6">CBS 100239</strain>
    </source>
</reference>
<keyword evidence="2" id="KW-0521">NADP</keyword>
<dbReference type="Gene3D" id="3.40.50.720">
    <property type="entry name" value="NAD(P)-binding Rossmann-like Domain"/>
    <property type="match status" value="1"/>
</dbReference>
<sequence>MSKLVVILGITGVQGGSVADTYLSAPGWKVRGVTRNPDSAAAKEWAAKGVDVVKGDLDDVESLKRAFRGADVIFGVTDFWTIWKNPESNKKRQPGQGLLEYCYEAELRQGRNVADAAATVPKLSRYIFSSMADATRSSGGKYTRLYHMDSKARAAAYAQSLPALAGKFSQIQAPTYFQLPWAWGLPTTPKKQADGSWRMSGIGPGNKGIPFGDVRRDLGPCVKAVAEAEPGVNLFAVGEYVSWSEYLETFCETQNLKYGGYDELSYEAFCELVPGGLGHEFSQNVLFAFDFGYQGTDPSVIKPDEFGVKMTPFREYCRGTDFSAILNV</sequence>
<dbReference type="InterPro" id="IPR008030">
    <property type="entry name" value="NmrA-like"/>
</dbReference>
<feature type="signal peptide" evidence="3">
    <location>
        <begin position="1"/>
        <end position="15"/>
    </location>
</feature>
<accession>A0A0L0NK00</accession>
<proteinExistence type="inferred from homology"/>
<dbReference type="Pfam" id="PF05368">
    <property type="entry name" value="NmrA"/>
    <property type="match status" value="1"/>
</dbReference>
<evidence type="ECO:0000313" key="5">
    <source>
        <dbReference type="EMBL" id="KND94441.1"/>
    </source>
</evidence>
<dbReference type="PANTHER" id="PTHR42748:SF26">
    <property type="entry name" value="NMRA-LIKE DOMAIN-CONTAINING PROTEIN"/>
    <property type="match status" value="1"/>
</dbReference>
<organism evidence="5 6">
    <name type="scientific">Tolypocladium ophioglossoides (strain CBS 100239)</name>
    <name type="common">Snaketongue truffleclub</name>
    <name type="synonym">Elaphocordyceps ophioglossoides</name>
    <dbReference type="NCBI Taxonomy" id="1163406"/>
    <lineage>
        <taxon>Eukaryota</taxon>
        <taxon>Fungi</taxon>
        <taxon>Dikarya</taxon>
        <taxon>Ascomycota</taxon>
        <taxon>Pezizomycotina</taxon>
        <taxon>Sordariomycetes</taxon>
        <taxon>Hypocreomycetidae</taxon>
        <taxon>Hypocreales</taxon>
        <taxon>Ophiocordycipitaceae</taxon>
        <taxon>Tolypocladium</taxon>
    </lineage>
</organism>
<dbReference type="SUPFAM" id="SSF51735">
    <property type="entry name" value="NAD(P)-binding Rossmann-fold domains"/>
    <property type="match status" value="1"/>
</dbReference>
<dbReference type="InterPro" id="IPR036291">
    <property type="entry name" value="NAD(P)-bd_dom_sf"/>
</dbReference>
<comment type="caution">
    <text evidence="5">The sequence shown here is derived from an EMBL/GenBank/DDBJ whole genome shotgun (WGS) entry which is preliminary data.</text>
</comment>
<keyword evidence="3" id="KW-0732">Signal</keyword>
<feature type="domain" description="NmrA-like" evidence="4">
    <location>
        <begin position="1"/>
        <end position="316"/>
    </location>
</feature>
<dbReference type="Gene3D" id="3.90.25.10">
    <property type="entry name" value="UDP-galactose 4-epimerase, domain 1"/>
    <property type="match status" value="1"/>
</dbReference>
<evidence type="ECO:0000259" key="4">
    <source>
        <dbReference type="Pfam" id="PF05368"/>
    </source>
</evidence>
<keyword evidence="6" id="KW-1185">Reference proteome</keyword>
<evidence type="ECO:0000313" key="6">
    <source>
        <dbReference type="Proteomes" id="UP000036947"/>
    </source>
</evidence>
<dbReference type="STRING" id="1163406.A0A0L0NK00"/>
<dbReference type="GO" id="GO:0005634">
    <property type="term" value="C:nucleus"/>
    <property type="evidence" value="ECO:0007669"/>
    <property type="project" value="TreeGrafter"/>
</dbReference>
<name>A0A0L0NK00_TOLOC</name>
<feature type="chain" id="PRO_5012068201" evidence="3">
    <location>
        <begin position="16"/>
        <end position="328"/>
    </location>
</feature>
<dbReference type="AlphaFoldDB" id="A0A0L0NK00"/>
<evidence type="ECO:0000256" key="2">
    <source>
        <dbReference type="ARBA" id="ARBA00022857"/>
    </source>
</evidence>
<evidence type="ECO:0000256" key="3">
    <source>
        <dbReference type="SAM" id="SignalP"/>
    </source>
</evidence>
<protein>
    <submittedName>
        <fullName evidence="5">NmrA-like family domain-containing protein 1</fullName>
    </submittedName>
</protein>
<dbReference type="InterPro" id="IPR051164">
    <property type="entry name" value="NmrA-like_oxidored"/>
</dbReference>
<evidence type="ECO:0000256" key="1">
    <source>
        <dbReference type="ARBA" id="ARBA00006328"/>
    </source>
</evidence>